<keyword evidence="3" id="KW-1185">Reference proteome</keyword>
<evidence type="ECO:0000259" key="1">
    <source>
        <dbReference type="Pfam" id="PF13963"/>
    </source>
</evidence>
<dbReference type="Pfam" id="PF13963">
    <property type="entry name" value="Transpos_assoc"/>
    <property type="match status" value="1"/>
</dbReference>
<organism evidence="2 3">
    <name type="scientific">Lithospermum erythrorhizon</name>
    <name type="common">Purple gromwell</name>
    <name type="synonym">Lithospermum officinale var. erythrorhizon</name>
    <dbReference type="NCBI Taxonomy" id="34254"/>
    <lineage>
        <taxon>Eukaryota</taxon>
        <taxon>Viridiplantae</taxon>
        <taxon>Streptophyta</taxon>
        <taxon>Embryophyta</taxon>
        <taxon>Tracheophyta</taxon>
        <taxon>Spermatophyta</taxon>
        <taxon>Magnoliopsida</taxon>
        <taxon>eudicotyledons</taxon>
        <taxon>Gunneridae</taxon>
        <taxon>Pentapetalae</taxon>
        <taxon>asterids</taxon>
        <taxon>lamiids</taxon>
        <taxon>Boraginales</taxon>
        <taxon>Boraginaceae</taxon>
        <taxon>Boraginoideae</taxon>
        <taxon>Lithospermeae</taxon>
        <taxon>Lithospermum</taxon>
    </lineage>
</organism>
<evidence type="ECO:0000313" key="2">
    <source>
        <dbReference type="EMBL" id="GAA0169901.1"/>
    </source>
</evidence>
<evidence type="ECO:0000313" key="3">
    <source>
        <dbReference type="Proteomes" id="UP001454036"/>
    </source>
</evidence>
<dbReference type="InterPro" id="IPR029480">
    <property type="entry name" value="Transpos_assoc"/>
</dbReference>
<proteinExistence type="predicted"/>
<gene>
    <name evidence="2" type="ORF">LIER_24282</name>
</gene>
<name>A0AAV3R2R5_LITER</name>
<comment type="caution">
    <text evidence="2">The sequence shown here is derived from an EMBL/GenBank/DDBJ whole genome shotgun (WGS) entry which is preliminary data.</text>
</comment>
<sequence length="165" mass="19034">MSQDRYWMYTNCYRKDNGNLTYEYMSGMLEFMDVAKNHSLANDIMGIRCPCRRCQNTNVLDRSEVELHLIANDFVDGYSTWIYHGENYAPQTYDEGYVVYDQGLGNSSTNVGFREKQYMHMVVDGLNLRTGETTFEVGGALMKNTPGLEKNQIDQSKHTTTCWSL</sequence>
<dbReference type="Proteomes" id="UP001454036">
    <property type="component" value="Unassembled WGS sequence"/>
</dbReference>
<reference evidence="2 3" key="1">
    <citation type="submission" date="2024-01" db="EMBL/GenBank/DDBJ databases">
        <title>The complete chloroplast genome sequence of Lithospermum erythrorhizon: insights into the phylogenetic relationship among Boraginaceae species and the maternal lineages of purple gromwells.</title>
        <authorList>
            <person name="Okada T."/>
            <person name="Watanabe K."/>
        </authorList>
    </citation>
    <scope>NUCLEOTIDE SEQUENCE [LARGE SCALE GENOMIC DNA]</scope>
</reference>
<protein>
    <recommendedName>
        <fullName evidence="1">Transposase-associated domain-containing protein</fullName>
    </recommendedName>
</protein>
<accession>A0AAV3R2R5</accession>
<dbReference type="AlphaFoldDB" id="A0AAV3R2R5"/>
<feature type="domain" description="Transposase-associated" evidence="1">
    <location>
        <begin position="5"/>
        <end position="86"/>
    </location>
</feature>
<dbReference type="EMBL" id="BAABME010007013">
    <property type="protein sequence ID" value="GAA0169901.1"/>
    <property type="molecule type" value="Genomic_DNA"/>
</dbReference>